<feature type="compositionally biased region" description="Basic and acidic residues" evidence="1">
    <location>
        <begin position="28"/>
        <end position="37"/>
    </location>
</feature>
<feature type="region of interest" description="Disordered" evidence="1">
    <location>
        <begin position="1"/>
        <end position="55"/>
    </location>
</feature>
<reference evidence="2 3" key="2">
    <citation type="journal article" date="2018" name="New Phytol.">
        <title>High intraspecific genome diversity in the model arbuscular mycorrhizal symbiont Rhizophagus irregularis.</title>
        <authorList>
            <person name="Chen E.C.H."/>
            <person name="Morin E."/>
            <person name="Beaudet D."/>
            <person name="Noel J."/>
            <person name="Yildirir G."/>
            <person name="Ndikumana S."/>
            <person name="Charron P."/>
            <person name="St-Onge C."/>
            <person name="Giorgi J."/>
            <person name="Kruger M."/>
            <person name="Marton T."/>
            <person name="Ropars J."/>
            <person name="Grigoriev I.V."/>
            <person name="Hainaut M."/>
            <person name="Henrissat B."/>
            <person name="Roux C."/>
            <person name="Martin F."/>
            <person name="Corradi N."/>
        </authorList>
    </citation>
    <scope>NUCLEOTIDE SEQUENCE [LARGE SCALE GENOMIC DNA]</scope>
    <source>
        <strain evidence="2 3">DAOM 197198</strain>
    </source>
</reference>
<dbReference type="VEuPathDB" id="FungiDB:RhiirFUN_019593"/>
<evidence type="ECO:0000313" key="3">
    <source>
        <dbReference type="Proteomes" id="UP000018888"/>
    </source>
</evidence>
<comment type="caution">
    <text evidence="2">The sequence shown here is derived from an EMBL/GenBank/DDBJ whole genome shotgun (WGS) entry which is preliminary data.</text>
</comment>
<accession>A0A2P4P6N5</accession>
<keyword evidence="3" id="KW-1185">Reference proteome</keyword>
<sequence length="149" mass="16943">MQDRKEASVVTSTYQLREKRSYPPSFKDSNKSDDSRPSKVHKVSSKTVQSQENSSVIASYKSSEINMPLQVTANKDPDITENLNGKSIIKDVTIYPAPSSTKSGPVRKLGRPPKSQETQRTNTQRNWTWQKKKKDLKTILNKLLDSFEK</sequence>
<reference evidence="2 3" key="1">
    <citation type="journal article" date="2013" name="Proc. Natl. Acad. Sci. U.S.A.">
        <title>Genome of an arbuscular mycorrhizal fungus provides insight into the oldest plant symbiosis.</title>
        <authorList>
            <person name="Tisserant E."/>
            <person name="Malbreil M."/>
            <person name="Kuo A."/>
            <person name="Kohler A."/>
            <person name="Symeonidi A."/>
            <person name="Balestrini R."/>
            <person name="Charron P."/>
            <person name="Duensing N."/>
            <person name="Frei Dit Frey N."/>
            <person name="Gianinazzi-Pearson V."/>
            <person name="Gilbert L.B."/>
            <person name="Handa Y."/>
            <person name="Herr J.R."/>
            <person name="Hijri M."/>
            <person name="Koul R."/>
            <person name="Kawaguchi M."/>
            <person name="Krajinski F."/>
            <person name="Lammers P.J."/>
            <person name="Masclaux F.G."/>
            <person name="Murat C."/>
            <person name="Morin E."/>
            <person name="Ndikumana S."/>
            <person name="Pagni M."/>
            <person name="Petitpierre D."/>
            <person name="Requena N."/>
            <person name="Rosikiewicz P."/>
            <person name="Riley R."/>
            <person name="Saito K."/>
            <person name="San Clemente H."/>
            <person name="Shapiro H."/>
            <person name="van Tuinen D."/>
            <person name="Becard G."/>
            <person name="Bonfante P."/>
            <person name="Paszkowski U."/>
            <person name="Shachar-Hill Y.Y."/>
            <person name="Tuskan G.A."/>
            <person name="Young P.W."/>
            <person name="Sanders I.R."/>
            <person name="Henrissat B."/>
            <person name="Rensing S.A."/>
            <person name="Grigoriev I.V."/>
            <person name="Corradi N."/>
            <person name="Roux C."/>
            <person name="Martin F."/>
        </authorList>
    </citation>
    <scope>NUCLEOTIDE SEQUENCE [LARGE SCALE GENOMIC DNA]</scope>
    <source>
        <strain evidence="2 3">DAOM 197198</strain>
    </source>
</reference>
<organism evidence="2 3">
    <name type="scientific">Rhizophagus irregularis (strain DAOM 181602 / DAOM 197198 / MUCL 43194)</name>
    <name type="common">Arbuscular mycorrhizal fungus</name>
    <name type="synonym">Glomus intraradices</name>
    <dbReference type="NCBI Taxonomy" id="747089"/>
    <lineage>
        <taxon>Eukaryota</taxon>
        <taxon>Fungi</taxon>
        <taxon>Fungi incertae sedis</taxon>
        <taxon>Mucoromycota</taxon>
        <taxon>Glomeromycotina</taxon>
        <taxon>Glomeromycetes</taxon>
        <taxon>Glomerales</taxon>
        <taxon>Glomeraceae</taxon>
        <taxon>Rhizophagus</taxon>
    </lineage>
</organism>
<proteinExistence type="predicted"/>
<dbReference type="AlphaFoldDB" id="A0A2P4P6N5"/>
<feature type="compositionally biased region" description="Polar residues" evidence="1">
    <location>
        <begin position="115"/>
        <end position="129"/>
    </location>
</feature>
<evidence type="ECO:0000313" key="2">
    <source>
        <dbReference type="EMBL" id="POG61052.1"/>
    </source>
</evidence>
<gene>
    <name evidence="2" type="ORF">GLOIN_2v728703</name>
</gene>
<dbReference type="Proteomes" id="UP000018888">
    <property type="component" value="Unassembled WGS sequence"/>
</dbReference>
<protein>
    <submittedName>
        <fullName evidence="2">Uncharacterized protein</fullName>
    </submittedName>
</protein>
<evidence type="ECO:0000256" key="1">
    <source>
        <dbReference type="SAM" id="MobiDB-lite"/>
    </source>
</evidence>
<name>A0A2P4P6N5_RHIID</name>
<dbReference type="EMBL" id="AUPC02000358">
    <property type="protein sequence ID" value="POG61052.1"/>
    <property type="molecule type" value="Genomic_DNA"/>
</dbReference>
<feature type="region of interest" description="Disordered" evidence="1">
    <location>
        <begin position="94"/>
        <end position="131"/>
    </location>
</feature>
<feature type="compositionally biased region" description="Polar residues" evidence="1">
    <location>
        <begin position="45"/>
        <end position="55"/>
    </location>
</feature>